<name>A0A8H7DFZ7_9AGAR</name>
<accession>A0A8H7DFZ7</accession>
<evidence type="ECO:0000313" key="1">
    <source>
        <dbReference type="EMBL" id="KAF7371727.1"/>
    </source>
</evidence>
<dbReference type="Proteomes" id="UP000620124">
    <property type="component" value="Unassembled WGS sequence"/>
</dbReference>
<keyword evidence="2" id="KW-1185">Reference proteome</keyword>
<comment type="caution">
    <text evidence="1">The sequence shown here is derived from an EMBL/GenBank/DDBJ whole genome shotgun (WGS) entry which is preliminary data.</text>
</comment>
<reference evidence="1" key="1">
    <citation type="submission" date="2020-05" db="EMBL/GenBank/DDBJ databases">
        <title>Mycena genomes resolve the evolution of fungal bioluminescence.</title>
        <authorList>
            <person name="Tsai I.J."/>
        </authorList>
    </citation>
    <scope>NUCLEOTIDE SEQUENCE</scope>
    <source>
        <strain evidence="1">CCC161011</strain>
    </source>
</reference>
<protein>
    <submittedName>
        <fullName evidence="1">Uncharacterized protein</fullName>
    </submittedName>
</protein>
<dbReference type="EMBL" id="JACAZI010000001">
    <property type="protein sequence ID" value="KAF7371727.1"/>
    <property type="molecule type" value="Genomic_DNA"/>
</dbReference>
<dbReference type="AlphaFoldDB" id="A0A8H7DFZ7"/>
<sequence length="181" mass="20459">MSAKPFLRTASRPNADRKTFTNLVYLVHGTQNRSPMCSFQSQSFVTAECWVFSAVTKSGYIGFDDGSLEELTFTNLGFEGNPHRQMIVWPSERSITHVAYSSGALLFTTRLRGIGDPGSQRVVFQIRGSSDTFEMSQLIEIWLKNKVVRKPVWSAWSDLHTAVFGPQNLEEDELTEDEELD</sequence>
<organism evidence="1 2">
    <name type="scientific">Mycena venus</name>
    <dbReference type="NCBI Taxonomy" id="2733690"/>
    <lineage>
        <taxon>Eukaryota</taxon>
        <taxon>Fungi</taxon>
        <taxon>Dikarya</taxon>
        <taxon>Basidiomycota</taxon>
        <taxon>Agaricomycotina</taxon>
        <taxon>Agaricomycetes</taxon>
        <taxon>Agaricomycetidae</taxon>
        <taxon>Agaricales</taxon>
        <taxon>Marasmiineae</taxon>
        <taxon>Mycenaceae</taxon>
        <taxon>Mycena</taxon>
    </lineage>
</organism>
<gene>
    <name evidence="1" type="ORF">MVEN_00029200</name>
</gene>
<dbReference type="OrthoDB" id="3103250at2759"/>
<proteinExistence type="predicted"/>
<evidence type="ECO:0000313" key="2">
    <source>
        <dbReference type="Proteomes" id="UP000620124"/>
    </source>
</evidence>